<keyword evidence="3" id="KW-1185">Reference proteome</keyword>
<evidence type="ECO:0000313" key="2">
    <source>
        <dbReference type="EMBL" id="KAL3115418.1"/>
    </source>
</evidence>
<dbReference type="EMBL" id="JBICBT010000381">
    <property type="protein sequence ID" value="KAL3115418.1"/>
    <property type="molecule type" value="Genomic_DNA"/>
</dbReference>
<sequence>MVRVVAPDRISAPRGLSTRPLPRPRPSHFELWDRTDHPPRSRELVINVVPHGDSTARGAAEEYRIGVGRELTISGPLVLRIYAGALLLALFSVAFLDGQSSIAGHCTAHSSALCSSRLHKFSCLCSSLFDPSSSRPRDCATDFIRVSYSCPPSIGLCTTNRLSTTSPSADNPMELCWRRTELKLPRGVSAKQCRRKKRNWKNEKERERGNGRKLRKNI</sequence>
<dbReference type="AlphaFoldDB" id="A0ABD2LJK7"/>
<organism evidence="2 3">
    <name type="scientific">Heterodera trifolii</name>
    <dbReference type="NCBI Taxonomy" id="157864"/>
    <lineage>
        <taxon>Eukaryota</taxon>
        <taxon>Metazoa</taxon>
        <taxon>Ecdysozoa</taxon>
        <taxon>Nematoda</taxon>
        <taxon>Chromadorea</taxon>
        <taxon>Rhabditida</taxon>
        <taxon>Tylenchina</taxon>
        <taxon>Tylenchomorpha</taxon>
        <taxon>Tylenchoidea</taxon>
        <taxon>Heteroderidae</taxon>
        <taxon>Heteroderinae</taxon>
        <taxon>Heterodera</taxon>
    </lineage>
</organism>
<feature type="compositionally biased region" description="Basic and acidic residues" evidence="1">
    <location>
        <begin position="200"/>
        <end position="210"/>
    </location>
</feature>
<protein>
    <submittedName>
        <fullName evidence="2">Uncharacterized protein</fullName>
    </submittedName>
</protein>
<gene>
    <name evidence="2" type="ORF">niasHT_020091</name>
</gene>
<comment type="caution">
    <text evidence="2">The sequence shown here is derived from an EMBL/GenBank/DDBJ whole genome shotgun (WGS) entry which is preliminary data.</text>
</comment>
<evidence type="ECO:0000313" key="3">
    <source>
        <dbReference type="Proteomes" id="UP001620626"/>
    </source>
</evidence>
<accession>A0ABD2LJK7</accession>
<proteinExistence type="predicted"/>
<evidence type="ECO:0000256" key="1">
    <source>
        <dbReference type="SAM" id="MobiDB-lite"/>
    </source>
</evidence>
<name>A0ABD2LJK7_9BILA</name>
<reference evidence="2 3" key="1">
    <citation type="submission" date="2024-10" db="EMBL/GenBank/DDBJ databases">
        <authorList>
            <person name="Kim D."/>
        </authorList>
    </citation>
    <scope>NUCLEOTIDE SEQUENCE [LARGE SCALE GENOMIC DNA]</scope>
    <source>
        <strain evidence="2">BH-2024</strain>
    </source>
</reference>
<dbReference type="Proteomes" id="UP001620626">
    <property type="component" value="Unassembled WGS sequence"/>
</dbReference>
<feature type="region of interest" description="Disordered" evidence="1">
    <location>
        <begin position="195"/>
        <end position="218"/>
    </location>
</feature>